<keyword evidence="7" id="KW-0547">Nucleotide-binding</keyword>
<organism evidence="12 13">
    <name type="scientific">Bdellovibrio reynosensis</name>
    <dbReference type="NCBI Taxonomy" id="2835041"/>
    <lineage>
        <taxon>Bacteria</taxon>
        <taxon>Pseudomonadati</taxon>
        <taxon>Bdellovibrionota</taxon>
        <taxon>Bdellovibrionia</taxon>
        <taxon>Bdellovibrionales</taxon>
        <taxon>Pseudobdellovibrionaceae</taxon>
        <taxon>Bdellovibrio</taxon>
    </lineage>
</organism>
<evidence type="ECO:0000256" key="3">
    <source>
        <dbReference type="ARBA" id="ARBA00012438"/>
    </source>
</evidence>
<dbReference type="EMBL" id="CP093442">
    <property type="protein sequence ID" value="UOF00826.1"/>
    <property type="molecule type" value="Genomic_DNA"/>
</dbReference>
<keyword evidence="10" id="KW-1133">Transmembrane helix</keyword>
<feature type="domain" description="Histidine kinase" evidence="11">
    <location>
        <begin position="187"/>
        <end position="411"/>
    </location>
</feature>
<dbReference type="PRINTS" id="PR00344">
    <property type="entry name" value="BCTRLSENSOR"/>
</dbReference>
<keyword evidence="10" id="KW-0812">Transmembrane</keyword>
<gene>
    <name evidence="12" type="ORF">MNR06_14085</name>
</gene>
<keyword evidence="10" id="KW-0472">Membrane</keyword>
<dbReference type="InterPro" id="IPR003661">
    <property type="entry name" value="HisK_dim/P_dom"/>
</dbReference>
<evidence type="ECO:0000256" key="6">
    <source>
        <dbReference type="ARBA" id="ARBA00022679"/>
    </source>
</evidence>
<evidence type="ECO:0000313" key="13">
    <source>
        <dbReference type="Proteomes" id="UP000830116"/>
    </source>
</evidence>
<dbReference type="Proteomes" id="UP000830116">
    <property type="component" value="Chromosome"/>
</dbReference>
<dbReference type="InterPro" id="IPR050980">
    <property type="entry name" value="2C_sensor_his_kinase"/>
</dbReference>
<keyword evidence="4" id="KW-1003">Cell membrane</keyword>
<dbReference type="InterPro" id="IPR005467">
    <property type="entry name" value="His_kinase_dom"/>
</dbReference>
<dbReference type="InterPro" id="IPR036890">
    <property type="entry name" value="HATPase_C_sf"/>
</dbReference>
<accession>A0ABY4CAW8</accession>
<keyword evidence="6" id="KW-0808">Transferase</keyword>
<dbReference type="InterPro" id="IPR003594">
    <property type="entry name" value="HATPase_dom"/>
</dbReference>
<keyword evidence="5" id="KW-0597">Phosphoprotein</keyword>
<keyword evidence="13" id="KW-1185">Reference proteome</keyword>
<sequence length="412" mass="46706">MEHGQQNSTSAGVNDLKYRLRRLWVFFAVFQVLSLIAILTAIEFATYRNKKSLAYSLTDSLSNSLLVKDYRRITEALSTPSKNEFNKIFLQDFSNGKDITLGNESQIYFQHKITVPIYFDSERRIKIAHATYSYKLFSLILEVLFVWCILLLISSVWLYQFRKNTIKAYEQEIETKLAREMAEMARRVAHDIRSPLSALNMLVGSSQEIAGEPKTIIKQVSQRINDIADDLLSHTKKRNSHDEFLKAESHPIARPVSTYKIIPALKSLVVEKQLEFKGHEKVNISLRLNSLPDELEIGVPEKILLRIISNLINNSIEAIVDDGSLFIETQQRNNNLIISVIDFGKGIPPDILEKFRNKEFASFGKSDSQKSGSGIGLKSAYEQIEDAGGKMSIDSKLDIGTRVSIEIPVKSC</sequence>
<evidence type="ECO:0000256" key="1">
    <source>
        <dbReference type="ARBA" id="ARBA00000085"/>
    </source>
</evidence>
<dbReference type="Pfam" id="PF02518">
    <property type="entry name" value="HATPase_c"/>
    <property type="match status" value="1"/>
</dbReference>
<evidence type="ECO:0000256" key="9">
    <source>
        <dbReference type="ARBA" id="ARBA00022840"/>
    </source>
</evidence>
<feature type="transmembrane region" description="Helical" evidence="10">
    <location>
        <begin position="136"/>
        <end position="159"/>
    </location>
</feature>
<proteinExistence type="predicted"/>
<comment type="catalytic activity">
    <reaction evidence="1">
        <text>ATP + protein L-histidine = ADP + protein N-phospho-L-histidine.</text>
        <dbReference type="EC" id="2.7.13.3"/>
    </reaction>
</comment>
<keyword evidence="9" id="KW-0067">ATP-binding</keyword>
<name>A0ABY4CAW8_9BACT</name>
<comment type="subcellular location">
    <subcellularLocation>
        <location evidence="2">Cell membrane</location>
        <topology evidence="2">Multi-pass membrane protein</topology>
    </subcellularLocation>
</comment>
<protein>
    <recommendedName>
        <fullName evidence="3">histidine kinase</fullName>
        <ecNumber evidence="3">2.7.13.3</ecNumber>
    </recommendedName>
</protein>
<dbReference type="RefSeq" id="WP_243537000.1">
    <property type="nucleotide sequence ID" value="NZ_CP093442.1"/>
</dbReference>
<keyword evidence="8 12" id="KW-0418">Kinase</keyword>
<dbReference type="InterPro" id="IPR004358">
    <property type="entry name" value="Sig_transdc_His_kin-like_C"/>
</dbReference>
<evidence type="ECO:0000256" key="10">
    <source>
        <dbReference type="SAM" id="Phobius"/>
    </source>
</evidence>
<dbReference type="PROSITE" id="PS50109">
    <property type="entry name" value="HIS_KIN"/>
    <property type="match status" value="1"/>
</dbReference>
<feature type="transmembrane region" description="Helical" evidence="10">
    <location>
        <begin position="23"/>
        <end position="42"/>
    </location>
</feature>
<dbReference type="Gene3D" id="3.30.565.10">
    <property type="entry name" value="Histidine kinase-like ATPase, C-terminal domain"/>
    <property type="match status" value="1"/>
</dbReference>
<dbReference type="EC" id="2.7.13.3" evidence="3"/>
<reference evidence="12" key="1">
    <citation type="submission" date="2022-03" db="EMBL/GenBank/DDBJ databases">
        <title>Genome Identification and Characterization of new species Bdellovibrio reynosense LBG001 sp. nov. from a Mexico soil sample.</title>
        <authorList>
            <person name="Camilli A."/>
            <person name="Ajao Y."/>
            <person name="Guo X."/>
        </authorList>
    </citation>
    <scope>NUCLEOTIDE SEQUENCE</scope>
    <source>
        <strain evidence="12">LBG001</strain>
    </source>
</reference>
<dbReference type="SUPFAM" id="SSF55874">
    <property type="entry name" value="ATPase domain of HSP90 chaperone/DNA topoisomerase II/histidine kinase"/>
    <property type="match status" value="1"/>
</dbReference>
<dbReference type="CDD" id="cd00075">
    <property type="entry name" value="HATPase"/>
    <property type="match status" value="1"/>
</dbReference>
<evidence type="ECO:0000313" key="12">
    <source>
        <dbReference type="EMBL" id="UOF00826.1"/>
    </source>
</evidence>
<evidence type="ECO:0000256" key="4">
    <source>
        <dbReference type="ARBA" id="ARBA00022475"/>
    </source>
</evidence>
<evidence type="ECO:0000259" key="11">
    <source>
        <dbReference type="PROSITE" id="PS50109"/>
    </source>
</evidence>
<dbReference type="PANTHER" id="PTHR44936:SF10">
    <property type="entry name" value="SENSOR PROTEIN RSTB"/>
    <property type="match status" value="1"/>
</dbReference>
<evidence type="ECO:0000256" key="8">
    <source>
        <dbReference type="ARBA" id="ARBA00022777"/>
    </source>
</evidence>
<dbReference type="InterPro" id="IPR036097">
    <property type="entry name" value="HisK_dim/P_sf"/>
</dbReference>
<dbReference type="GO" id="GO:0016301">
    <property type="term" value="F:kinase activity"/>
    <property type="evidence" value="ECO:0007669"/>
    <property type="project" value="UniProtKB-KW"/>
</dbReference>
<dbReference type="SUPFAM" id="SSF47384">
    <property type="entry name" value="Homodimeric domain of signal transducing histidine kinase"/>
    <property type="match status" value="1"/>
</dbReference>
<evidence type="ECO:0000256" key="5">
    <source>
        <dbReference type="ARBA" id="ARBA00022553"/>
    </source>
</evidence>
<evidence type="ECO:0000256" key="2">
    <source>
        <dbReference type="ARBA" id="ARBA00004651"/>
    </source>
</evidence>
<dbReference type="SMART" id="SM00387">
    <property type="entry name" value="HATPase_c"/>
    <property type="match status" value="1"/>
</dbReference>
<dbReference type="Gene3D" id="1.10.287.130">
    <property type="match status" value="1"/>
</dbReference>
<dbReference type="CDD" id="cd00082">
    <property type="entry name" value="HisKA"/>
    <property type="match status" value="1"/>
</dbReference>
<dbReference type="PANTHER" id="PTHR44936">
    <property type="entry name" value="SENSOR PROTEIN CREC"/>
    <property type="match status" value="1"/>
</dbReference>
<evidence type="ECO:0000256" key="7">
    <source>
        <dbReference type="ARBA" id="ARBA00022741"/>
    </source>
</evidence>